<dbReference type="PANTHER" id="PTHR30480:SF16">
    <property type="entry name" value="GLYCOSIDE HYDROLASE FAMILY 3 DOMAIN PROTEIN"/>
    <property type="match status" value="1"/>
</dbReference>
<dbReference type="PANTHER" id="PTHR30480">
    <property type="entry name" value="BETA-HEXOSAMINIDASE-RELATED"/>
    <property type="match status" value="1"/>
</dbReference>
<feature type="signal peptide" evidence="5">
    <location>
        <begin position="1"/>
        <end position="26"/>
    </location>
</feature>
<proteinExistence type="inferred from homology"/>
<evidence type="ECO:0000256" key="5">
    <source>
        <dbReference type="SAM" id="SignalP"/>
    </source>
</evidence>
<dbReference type="InterPro" id="IPR017853">
    <property type="entry name" value="GH"/>
</dbReference>
<evidence type="ECO:0000256" key="4">
    <source>
        <dbReference type="SAM" id="MobiDB-lite"/>
    </source>
</evidence>
<evidence type="ECO:0000313" key="7">
    <source>
        <dbReference type="EMBL" id="MBC5737303.1"/>
    </source>
</evidence>
<protein>
    <submittedName>
        <fullName evidence="7">Beta-N-acetylhexosaminidase</fullName>
        <ecNumber evidence="7">3.2.1.52</ecNumber>
    </submittedName>
</protein>
<dbReference type="PROSITE" id="PS51257">
    <property type="entry name" value="PROKAR_LIPOPROTEIN"/>
    <property type="match status" value="1"/>
</dbReference>
<accession>A0A8J6JJP2</accession>
<dbReference type="InterPro" id="IPR001764">
    <property type="entry name" value="Glyco_hydro_3_N"/>
</dbReference>
<dbReference type="SUPFAM" id="SSF51445">
    <property type="entry name" value="(Trans)glycosidases"/>
    <property type="match status" value="1"/>
</dbReference>
<gene>
    <name evidence="7" type="primary">nagZ</name>
    <name evidence="7" type="ORF">H8S62_09825</name>
</gene>
<feature type="chain" id="PRO_5035226773" evidence="5">
    <location>
        <begin position="27"/>
        <end position="436"/>
    </location>
</feature>
<dbReference type="EMBL" id="JACOPQ010000007">
    <property type="protein sequence ID" value="MBC5737303.1"/>
    <property type="molecule type" value="Genomic_DNA"/>
</dbReference>
<reference evidence="7" key="1">
    <citation type="submission" date="2020-08" db="EMBL/GenBank/DDBJ databases">
        <title>Genome public.</title>
        <authorList>
            <person name="Liu C."/>
            <person name="Sun Q."/>
        </authorList>
    </citation>
    <scope>NUCLEOTIDE SEQUENCE</scope>
    <source>
        <strain evidence="7">NSJ-52</strain>
    </source>
</reference>
<dbReference type="Gene3D" id="3.20.20.300">
    <property type="entry name" value="Glycoside hydrolase, family 3, N-terminal domain"/>
    <property type="match status" value="1"/>
</dbReference>
<keyword evidence="3 7" id="KW-0326">Glycosidase</keyword>
<feature type="domain" description="Glycoside hydrolase family 3 N-terminal" evidence="6">
    <location>
        <begin position="81"/>
        <end position="407"/>
    </location>
</feature>
<comment type="caution">
    <text evidence="7">The sequence shown here is derived from an EMBL/GenBank/DDBJ whole genome shotgun (WGS) entry which is preliminary data.</text>
</comment>
<feature type="compositionally biased region" description="Low complexity" evidence="4">
    <location>
        <begin position="29"/>
        <end position="68"/>
    </location>
</feature>
<keyword evidence="5" id="KW-0732">Signal</keyword>
<keyword evidence="2 7" id="KW-0378">Hydrolase</keyword>
<evidence type="ECO:0000256" key="1">
    <source>
        <dbReference type="ARBA" id="ARBA00005336"/>
    </source>
</evidence>
<sequence length="436" mass="46029">MTKRRIMAAILLLVFAFAAGCTGDPAQPPAAESSPAAADRPPVSPTPETARPEATAPVTPTPETGAPVPADPVQERLDAMTVEEKAAQLLVAGIEGTEPGADAVSAIQGYHVGGVILFGRNVESAAQLAELNSGLRALNDGYIPLFLCVDEEGGRVSRMPPEVAPLPAAYEYGKTMDGDLCNRLGETLAAECRAFGFNVDFAPSLDIWSNPDNTVIGDRAFGNDKTTVSLMGPRVAYGLMSSGVIPVVKHFPGHGDTAVDSHVGLPVVDKTVDELMENELKPFRYAIGEDPGAGRSVPAVMVAHILMTQLDPDRPASLSHAVVTGLLREKLGFQGMVCTDDLTMAAISDVYGMGEAAVMAVEAGCDLLLVCHRQENLEAAYQGLMDAVNSGRITMERLDESVYRILAVKEGYGLTNDPVEPPDVEALNEIIRAAQP</sequence>
<dbReference type="InterPro" id="IPR050226">
    <property type="entry name" value="NagZ_Beta-hexosaminidase"/>
</dbReference>
<name>A0A8J6JJP2_9FIRM</name>
<evidence type="ECO:0000256" key="3">
    <source>
        <dbReference type="ARBA" id="ARBA00023295"/>
    </source>
</evidence>
<dbReference type="InterPro" id="IPR036962">
    <property type="entry name" value="Glyco_hydro_3_N_sf"/>
</dbReference>
<dbReference type="GO" id="GO:0004563">
    <property type="term" value="F:beta-N-acetylhexosaminidase activity"/>
    <property type="evidence" value="ECO:0007669"/>
    <property type="project" value="UniProtKB-EC"/>
</dbReference>
<feature type="region of interest" description="Disordered" evidence="4">
    <location>
        <begin position="25"/>
        <end position="71"/>
    </location>
</feature>
<dbReference type="Proteomes" id="UP000607645">
    <property type="component" value="Unassembled WGS sequence"/>
</dbReference>
<organism evidence="7 8">
    <name type="scientific">Lawsonibacter faecis</name>
    <dbReference type="NCBI Taxonomy" id="2763052"/>
    <lineage>
        <taxon>Bacteria</taxon>
        <taxon>Bacillati</taxon>
        <taxon>Bacillota</taxon>
        <taxon>Clostridia</taxon>
        <taxon>Eubacteriales</taxon>
        <taxon>Oscillospiraceae</taxon>
        <taxon>Lawsonibacter</taxon>
    </lineage>
</organism>
<dbReference type="EC" id="3.2.1.52" evidence="7"/>
<dbReference type="AlphaFoldDB" id="A0A8J6JJP2"/>
<dbReference type="NCBIfam" id="NF003740">
    <property type="entry name" value="PRK05337.1"/>
    <property type="match status" value="1"/>
</dbReference>
<evidence type="ECO:0000313" key="8">
    <source>
        <dbReference type="Proteomes" id="UP000607645"/>
    </source>
</evidence>
<dbReference type="Pfam" id="PF00933">
    <property type="entry name" value="Glyco_hydro_3"/>
    <property type="match status" value="1"/>
</dbReference>
<dbReference type="RefSeq" id="WP_155151507.1">
    <property type="nucleotide sequence ID" value="NZ_JACOPQ010000007.1"/>
</dbReference>
<dbReference type="GO" id="GO:0009254">
    <property type="term" value="P:peptidoglycan turnover"/>
    <property type="evidence" value="ECO:0007669"/>
    <property type="project" value="TreeGrafter"/>
</dbReference>
<evidence type="ECO:0000256" key="2">
    <source>
        <dbReference type="ARBA" id="ARBA00022801"/>
    </source>
</evidence>
<comment type="similarity">
    <text evidence="1">Belongs to the glycosyl hydrolase 3 family.</text>
</comment>
<keyword evidence="8" id="KW-1185">Reference proteome</keyword>
<evidence type="ECO:0000259" key="6">
    <source>
        <dbReference type="Pfam" id="PF00933"/>
    </source>
</evidence>
<dbReference type="GO" id="GO:0005975">
    <property type="term" value="P:carbohydrate metabolic process"/>
    <property type="evidence" value="ECO:0007669"/>
    <property type="project" value="InterPro"/>
</dbReference>